<sequence>MNPTLIVTVDIVLFTLSGMRLKTVLTRRERDPFAKRLALPGGYIHADDDHDALAAAERVLRSKTGLVSPYLEQLYTFTGGVRDPRGWSASIAHYALVHESVLISDAEHRFELVEVDALPELPFDHAAIVAHAVKRLRDKSAYSSLPCHLLPPLFTLTELQQTYEQILGTPLDKSVFRRKLPELDFVEAVPDAIRQGKHRPAQLYRLRPDRRLALFDKAV</sequence>
<gene>
    <name evidence="2" type="ORF">FNU76_11070</name>
</gene>
<dbReference type="SUPFAM" id="SSF55811">
    <property type="entry name" value="Nudix"/>
    <property type="match status" value="1"/>
</dbReference>
<protein>
    <submittedName>
        <fullName evidence="2">NUDIX hydrolase</fullName>
    </submittedName>
</protein>
<dbReference type="InterPro" id="IPR054105">
    <property type="entry name" value="WHD_NrtR"/>
</dbReference>
<dbReference type="Gene3D" id="1.10.10.10">
    <property type="entry name" value="Winged helix-like DNA-binding domain superfamily/Winged helix DNA-binding domain"/>
    <property type="match status" value="1"/>
</dbReference>
<dbReference type="EMBL" id="CP041730">
    <property type="protein sequence ID" value="QDQ26861.1"/>
    <property type="molecule type" value="Genomic_DNA"/>
</dbReference>
<dbReference type="PANTHER" id="PTHR43736:SF4">
    <property type="entry name" value="SLR1690 PROTEIN"/>
    <property type="match status" value="1"/>
</dbReference>
<dbReference type="InterPro" id="IPR036388">
    <property type="entry name" value="WH-like_DNA-bd_sf"/>
</dbReference>
<accession>A0A516SFC2</accession>
<dbReference type="AlphaFoldDB" id="A0A516SFC2"/>
<dbReference type="Proteomes" id="UP000317550">
    <property type="component" value="Chromosome"/>
</dbReference>
<evidence type="ECO:0000259" key="1">
    <source>
        <dbReference type="Pfam" id="PF21906"/>
    </source>
</evidence>
<dbReference type="Gene3D" id="3.90.79.10">
    <property type="entry name" value="Nucleoside Triphosphate Pyrophosphohydrolase"/>
    <property type="match status" value="1"/>
</dbReference>
<dbReference type="InterPro" id="IPR036390">
    <property type="entry name" value="WH_DNA-bd_sf"/>
</dbReference>
<dbReference type="OrthoDB" id="9786141at2"/>
<reference evidence="3" key="1">
    <citation type="submission" date="2019-07" db="EMBL/GenBank/DDBJ databases">
        <title>Chitinimonas sp. nov., isolated from Ny-Alesund, arctica soil.</title>
        <authorList>
            <person name="Xu Q."/>
            <person name="Peng F."/>
        </authorList>
    </citation>
    <scope>NUCLEOTIDE SEQUENCE [LARGE SCALE GENOMIC DNA]</scope>
    <source>
        <strain evidence="3">R3-44</strain>
    </source>
</reference>
<proteinExistence type="predicted"/>
<feature type="domain" description="NrtR DNA-binding winged helix" evidence="1">
    <location>
        <begin position="147"/>
        <end position="206"/>
    </location>
</feature>
<keyword evidence="3" id="KW-1185">Reference proteome</keyword>
<evidence type="ECO:0000313" key="3">
    <source>
        <dbReference type="Proteomes" id="UP000317550"/>
    </source>
</evidence>
<dbReference type="PANTHER" id="PTHR43736">
    <property type="entry name" value="ADP-RIBOSE PYROPHOSPHATASE"/>
    <property type="match status" value="1"/>
</dbReference>
<name>A0A516SFC2_9NEIS</name>
<dbReference type="Pfam" id="PF21906">
    <property type="entry name" value="WHD_NrtR"/>
    <property type="match status" value="1"/>
</dbReference>
<organism evidence="2 3">
    <name type="scientific">Chitinimonas arctica</name>
    <dbReference type="NCBI Taxonomy" id="2594795"/>
    <lineage>
        <taxon>Bacteria</taxon>
        <taxon>Pseudomonadati</taxon>
        <taxon>Pseudomonadota</taxon>
        <taxon>Betaproteobacteria</taxon>
        <taxon>Neisseriales</taxon>
        <taxon>Chitinibacteraceae</taxon>
        <taxon>Chitinimonas</taxon>
    </lineage>
</organism>
<keyword evidence="2" id="KW-0378">Hydrolase</keyword>
<dbReference type="KEGG" id="cari:FNU76_11070"/>
<evidence type="ECO:0000313" key="2">
    <source>
        <dbReference type="EMBL" id="QDQ26861.1"/>
    </source>
</evidence>
<dbReference type="InterPro" id="IPR015797">
    <property type="entry name" value="NUDIX_hydrolase-like_dom_sf"/>
</dbReference>
<dbReference type="RefSeq" id="WP_144278255.1">
    <property type="nucleotide sequence ID" value="NZ_CP041730.1"/>
</dbReference>
<dbReference type="SUPFAM" id="SSF46785">
    <property type="entry name" value="Winged helix' DNA-binding domain"/>
    <property type="match status" value="1"/>
</dbReference>
<dbReference type="CDD" id="cd18873">
    <property type="entry name" value="NUDIX_NadM_like"/>
    <property type="match status" value="1"/>
</dbReference>
<dbReference type="GO" id="GO:0016787">
    <property type="term" value="F:hydrolase activity"/>
    <property type="evidence" value="ECO:0007669"/>
    <property type="project" value="UniProtKB-KW"/>
</dbReference>